<dbReference type="AlphaFoldDB" id="A0AAE0NMT3"/>
<name>A0AAE0NMT3_9PEZI</name>
<sequence length="491" mass="51022">MAGVSSLLGVLLQPLLYSGTAFAQQISLSGAAPSDCPNVPSSNGAPVVATGFSAQLVATGLSGPRGLVLDSKGALLVVEQGKGIKRLTLSDNGGSCLTVAQTTTLVQNTDLTHSIEVSQDGKTLFASTSDEVFSWAYDVDTASVSNQRTIIKNMTNSDHISRTLLLSRKQPDLLLVSRGSGENIDKLAAHEPNGISQIRAFNLSALPPGAVYDYPSQGRSLGWGLRNSVGVAEHPVTGGVYSVENSADQLSRSQTDIHQDNPGEELNFHGYLNGTTEDGQGTNYGYPTCFALWKTDGFPDLASGMRVGSQFALDPKDDGACASDYTSPRLTFQAHTAPLDIKFNANGTLAYVTFHGSWNRDEPVGYKLSVVSFGDGSRGEPAEPADSTAAAVDVLTNADLAACPGACFRPVGLAVDDDTGRVFMTSDSTGEIYVVQRLPGAGGLAAGPSSGVSARLGLLWFDGGLLPLVGWTLVVSAVLGGGVMFAVPVSG</sequence>
<dbReference type="Proteomes" id="UP001287356">
    <property type="component" value="Unassembled WGS sequence"/>
</dbReference>
<evidence type="ECO:0000256" key="2">
    <source>
        <dbReference type="SAM" id="SignalP"/>
    </source>
</evidence>
<accession>A0AAE0NMT3</accession>
<feature type="signal peptide" evidence="2">
    <location>
        <begin position="1"/>
        <end position="23"/>
    </location>
</feature>
<dbReference type="EMBL" id="JAULSN010000001">
    <property type="protein sequence ID" value="KAK3384363.1"/>
    <property type="molecule type" value="Genomic_DNA"/>
</dbReference>
<feature type="domain" description="Pyrroloquinoline quinone-dependent pyranose dehydrogenase beta-propeller" evidence="3">
    <location>
        <begin position="46"/>
        <end position="437"/>
    </location>
</feature>
<keyword evidence="1" id="KW-1133">Transmembrane helix</keyword>
<gene>
    <name evidence="4" type="ORF">B0T24DRAFT_517524</name>
</gene>
<dbReference type="SUPFAM" id="SSF50952">
    <property type="entry name" value="Soluble quinoprotein glucose dehydrogenase"/>
    <property type="match status" value="1"/>
</dbReference>
<protein>
    <recommendedName>
        <fullName evidence="3">Pyrroloquinoline quinone-dependent pyranose dehydrogenase beta-propeller domain-containing protein</fullName>
    </recommendedName>
</protein>
<dbReference type="PANTHER" id="PTHR47572:SF4">
    <property type="entry name" value="LACTONASE DRP35"/>
    <property type="match status" value="1"/>
</dbReference>
<feature type="chain" id="PRO_5042011849" description="Pyrroloquinoline quinone-dependent pyranose dehydrogenase beta-propeller domain-containing protein" evidence="2">
    <location>
        <begin position="24"/>
        <end position="491"/>
    </location>
</feature>
<reference evidence="4" key="2">
    <citation type="submission" date="2023-06" db="EMBL/GenBank/DDBJ databases">
        <authorList>
            <consortium name="Lawrence Berkeley National Laboratory"/>
            <person name="Haridas S."/>
            <person name="Hensen N."/>
            <person name="Bonometti L."/>
            <person name="Westerberg I."/>
            <person name="Brannstrom I.O."/>
            <person name="Guillou S."/>
            <person name="Cros-Aarteil S."/>
            <person name="Calhoun S."/>
            <person name="Kuo A."/>
            <person name="Mondo S."/>
            <person name="Pangilinan J."/>
            <person name="Riley R."/>
            <person name="Labutti K."/>
            <person name="Andreopoulos B."/>
            <person name="Lipzen A."/>
            <person name="Chen C."/>
            <person name="Yanf M."/>
            <person name="Daum C."/>
            <person name="Ng V."/>
            <person name="Clum A."/>
            <person name="Steindorff A."/>
            <person name="Ohm R."/>
            <person name="Martin F."/>
            <person name="Silar P."/>
            <person name="Natvig D."/>
            <person name="Lalanne C."/>
            <person name="Gautier V."/>
            <person name="Ament-Velasquez S.L."/>
            <person name="Kruys A."/>
            <person name="Hutchinson M.I."/>
            <person name="Powell A.J."/>
            <person name="Barry K."/>
            <person name="Miller A.N."/>
            <person name="Grigoriev I.V."/>
            <person name="Debuchy R."/>
            <person name="Gladieux P."/>
            <person name="Thoren M.H."/>
            <person name="Johannesson H."/>
        </authorList>
    </citation>
    <scope>NUCLEOTIDE SEQUENCE</scope>
    <source>
        <strain evidence="4">CBS 958.72</strain>
    </source>
</reference>
<evidence type="ECO:0000256" key="1">
    <source>
        <dbReference type="SAM" id="Phobius"/>
    </source>
</evidence>
<comment type="caution">
    <text evidence="4">The sequence shown here is derived from an EMBL/GenBank/DDBJ whole genome shotgun (WGS) entry which is preliminary data.</text>
</comment>
<dbReference type="PANTHER" id="PTHR47572">
    <property type="entry name" value="LIPOPROTEIN-RELATED"/>
    <property type="match status" value="1"/>
</dbReference>
<evidence type="ECO:0000259" key="3">
    <source>
        <dbReference type="Pfam" id="PF22807"/>
    </source>
</evidence>
<organism evidence="4 5">
    <name type="scientific">Lasiosphaeria ovina</name>
    <dbReference type="NCBI Taxonomy" id="92902"/>
    <lineage>
        <taxon>Eukaryota</taxon>
        <taxon>Fungi</taxon>
        <taxon>Dikarya</taxon>
        <taxon>Ascomycota</taxon>
        <taxon>Pezizomycotina</taxon>
        <taxon>Sordariomycetes</taxon>
        <taxon>Sordariomycetidae</taxon>
        <taxon>Sordariales</taxon>
        <taxon>Lasiosphaeriaceae</taxon>
        <taxon>Lasiosphaeria</taxon>
    </lineage>
</organism>
<evidence type="ECO:0000313" key="4">
    <source>
        <dbReference type="EMBL" id="KAK3384363.1"/>
    </source>
</evidence>
<keyword evidence="1" id="KW-0812">Transmembrane</keyword>
<dbReference type="InterPro" id="IPR011041">
    <property type="entry name" value="Quinoprot_gluc/sorb_DH_b-prop"/>
</dbReference>
<evidence type="ECO:0000313" key="5">
    <source>
        <dbReference type="Proteomes" id="UP001287356"/>
    </source>
</evidence>
<keyword evidence="1" id="KW-0472">Membrane</keyword>
<keyword evidence="5" id="KW-1185">Reference proteome</keyword>
<dbReference type="Pfam" id="PF22807">
    <property type="entry name" value="TrAA12"/>
    <property type="match status" value="1"/>
</dbReference>
<dbReference type="InterPro" id="IPR051262">
    <property type="entry name" value="SMP-30/CGR1_Lactonase"/>
</dbReference>
<dbReference type="InterPro" id="IPR054539">
    <property type="entry name" value="Beta-prop_PDH"/>
</dbReference>
<dbReference type="InterPro" id="IPR011042">
    <property type="entry name" value="6-blade_b-propeller_TolB-like"/>
</dbReference>
<dbReference type="Gene3D" id="2.120.10.30">
    <property type="entry name" value="TolB, C-terminal domain"/>
    <property type="match status" value="1"/>
</dbReference>
<proteinExistence type="predicted"/>
<feature type="transmembrane region" description="Helical" evidence="1">
    <location>
        <begin position="465"/>
        <end position="487"/>
    </location>
</feature>
<reference evidence="4" key="1">
    <citation type="journal article" date="2023" name="Mol. Phylogenet. Evol.">
        <title>Genome-scale phylogeny and comparative genomics of the fungal order Sordariales.</title>
        <authorList>
            <person name="Hensen N."/>
            <person name="Bonometti L."/>
            <person name="Westerberg I."/>
            <person name="Brannstrom I.O."/>
            <person name="Guillou S."/>
            <person name="Cros-Aarteil S."/>
            <person name="Calhoun S."/>
            <person name="Haridas S."/>
            <person name="Kuo A."/>
            <person name="Mondo S."/>
            <person name="Pangilinan J."/>
            <person name="Riley R."/>
            <person name="LaButti K."/>
            <person name="Andreopoulos B."/>
            <person name="Lipzen A."/>
            <person name="Chen C."/>
            <person name="Yan M."/>
            <person name="Daum C."/>
            <person name="Ng V."/>
            <person name="Clum A."/>
            <person name="Steindorff A."/>
            <person name="Ohm R.A."/>
            <person name="Martin F."/>
            <person name="Silar P."/>
            <person name="Natvig D.O."/>
            <person name="Lalanne C."/>
            <person name="Gautier V."/>
            <person name="Ament-Velasquez S.L."/>
            <person name="Kruys A."/>
            <person name="Hutchinson M.I."/>
            <person name="Powell A.J."/>
            <person name="Barry K."/>
            <person name="Miller A.N."/>
            <person name="Grigoriev I.V."/>
            <person name="Debuchy R."/>
            <person name="Gladieux P."/>
            <person name="Hiltunen Thoren M."/>
            <person name="Johannesson H."/>
        </authorList>
    </citation>
    <scope>NUCLEOTIDE SEQUENCE</scope>
    <source>
        <strain evidence="4">CBS 958.72</strain>
    </source>
</reference>
<keyword evidence="2" id="KW-0732">Signal</keyword>